<evidence type="ECO:0000256" key="1">
    <source>
        <dbReference type="ARBA" id="ARBA00008791"/>
    </source>
</evidence>
<sequence>MQKILVPTDFSDNALKAVAQACEIAKKNNAVIHLLHVVEPTLNMATMQADSSGKKVVADKSKSLELSLKAIAEVYPDVKILPFLVGGNVIPSILKYAEKENPDLIVMGTKGASGLKKILIGSVTAGTIGKTNFPVLTVPASYELQKPTAIVFATNQFEKDEALLKNFVNLANLFSVPVHVIVFKDIDANEDADFIYNEEQLNYYLGFLKETFPRTVFKGEILEGSDFESAIDAYCVNNTAGIIAMVTYPKSFFEKFFFKSFTKNMAFHSAIPILAIPGILQEAEEFL</sequence>
<reference evidence="3 4" key="1">
    <citation type="submission" date="2018-11" db="EMBL/GenBank/DDBJ databases">
        <title>Draft genome sequence of Ferruginibacter sp. BO-59.</title>
        <authorList>
            <person name="Im W.T."/>
        </authorList>
    </citation>
    <scope>NUCLEOTIDE SEQUENCE [LARGE SCALE GENOMIC DNA]</scope>
    <source>
        <strain evidence="3 4">BO-59</strain>
    </source>
</reference>
<gene>
    <name evidence="3" type="ORF">EFY79_01385</name>
</gene>
<evidence type="ECO:0000259" key="2">
    <source>
        <dbReference type="Pfam" id="PF00582"/>
    </source>
</evidence>
<dbReference type="AlphaFoldDB" id="A0A3M9NQ98"/>
<dbReference type="RefSeq" id="WP_123118873.1">
    <property type="nucleotide sequence ID" value="NZ_RJJR01000001.1"/>
</dbReference>
<dbReference type="OrthoDB" id="9788959at2"/>
<dbReference type="Proteomes" id="UP000267223">
    <property type="component" value="Unassembled WGS sequence"/>
</dbReference>
<comment type="similarity">
    <text evidence="1">Belongs to the universal stress protein A family.</text>
</comment>
<dbReference type="PANTHER" id="PTHR46268">
    <property type="entry name" value="STRESS RESPONSE PROTEIN NHAX"/>
    <property type="match status" value="1"/>
</dbReference>
<feature type="domain" description="UspA" evidence="2">
    <location>
        <begin position="1"/>
        <end position="139"/>
    </location>
</feature>
<dbReference type="InterPro" id="IPR014729">
    <property type="entry name" value="Rossmann-like_a/b/a_fold"/>
</dbReference>
<dbReference type="EMBL" id="RJJR01000001">
    <property type="protein sequence ID" value="RNI39982.1"/>
    <property type="molecule type" value="Genomic_DNA"/>
</dbReference>
<proteinExistence type="inferred from homology"/>
<name>A0A3M9NQ98_9BACT</name>
<dbReference type="Pfam" id="PF00582">
    <property type="entry name" value="Usp"/>
    <property type="match status" value="1"/>
</dbReference>
<dbReference type="Gene3D" id="3.40.50.620">
    <property type="entry name" value="HUPs"/>
    <property type="match status" value="2"/>
</dbReference>
<evidence type="ECO:0000313" key="3">
    <source>
        <dbReference type="EMBL" id="RNI39982.1"/>
    </source>
</evidence>
<dbReference type="PRINTS" id="PR01438">
    <property type="entry name" value="UNVRSLSTRESS"/>
</dbReference>
<dbReference type="InterPro" id="IPR006016">
    <property type="entry name" value="UspA"/>
</dbReference>
<organism evidence="3 4">
    <name type="scientific">Hanamia caeni</name>
    <dbReference type="NCBI Taxonomy" id="2294116"/>
    <lineage>
        <taxon>Bacteria</taxon>
        <taxon>Pseudomonadati</taxon>
        <taxon>Bacteroidota</taxon>
        <taxon>Chitinophagia</taxon>
        <taxon>Chitinophagales</taxon>
        <taxon>Chitinophagaceae</taxon>
        <taxon>Hanamia</taxon>
    </lineage>
</organism>
<dbReference type="CDD" id="cd00293">
    <property type="entry name" value="USP-like"/>
    <property type="match status" value="1"/>
</dbReference>
<accession>A0A3M9NQ98</accession>
<keyword evidence="4" id="KW-1185">Reference proteome</keyword>
<dbReference type="InterPro" id="IPR006015">
    <property type="entry name" value="Universal_stress_UspA"/>
</dbReference>
<dbReference type="SUPFAM" id="SSF52402">
    <property type="entry name" value="Adenine nucleotide alpha hydrolases-like"/>
    <property type="match status" value="2"/>
</dbReference>
<dbReference type="PANTHER" id="PTHR46268:SF6">
    <property type="entry name" value="UNIVERSAL STRESS PROTEIN UP12"/>
    <property type="match status" value="1"/>
</dbReference>
<protein>
    <submittedName>
        <fullName evidence="3">Universal stress protein</fullName>
    </submittedName>
</protein>
<evidence type="ECO:0000313" key="4">
    <source>
        <dbReference type="Proteomes" id="UP000267223"/>
    </source>
</evidence>
<comment type="caution">
    <text evidence="3">The sequence shown here is derived from an EMBL/GenBank/DDBJ whole genome shotgun (WGS) entry which is preliminary data.</text>
</comment>